<keyword evidence="1" id="KW-1133">Transmembrane helix</keyword>
<evidence type="ECO:0000313" key="3">
    <source>
        <dbReference type="Proteomes" id="UP001596072"/>
    </source>
</evidence>
<sequence length="426" mass="44690">MPSRGQKRVDPICAVLITLVVARAVVPGAVNYLSATHLSLYVSDVSVQTPAAGTAAAILTILLGLGVVGALARAPRVQPDATGLIVFAGLLALPLLHPSAVGRNQVVELLLTLGVACALWRRGAGRPELAYLGALAAIVAGYALAQGVLFPEHAMFADRFGNFGTSRKAIIGDDQLAGPFGHSNTLGIYCALAVPFALTISRKWVCALSTATLTLAVLWSSSRSALIALGIFFLIVLVTTVTRRSRRSAMRLWGLSVLGLTVVVPFATTDPAAFTRRGAIWMGSIELWREDWVTGLGTDTYERVGALFNSMGPDASSGHNLAVGSLVVSGLAGTVLIYGCLIALNVRYGRDRPHDDGLPAFLAIFGTISIMEYVWVLSAGGELFPAIGLPMMIALVGADWLKGTGTADAGAERLRLKSARSTESRG</sequence>
<protein>
    <submittedName>
        <fullName evidence="2">O-antigen ligase family protein</fullName>
    </submittedName>
</protein>
<dbReference type="GO" id="GO:0016874">
    <property type="term" value="F:ligase activity"/>
    <property type="evidence" value="ECO:0007669"/>
    <property type="project" value="UniProtKB-KW"/>
</dbReference>
<dbReference type="EMBL" id="JBHSNS010000001">
    <property type="protein sequence ID" value="MFC5727447.1"/>
    <property type="molecule type" value="Genomic_DNA"/>
</dbReference>
<accession>A0ABW0ZBN0</accession>
<feature type="transmembrane region" description="Helical" evidence="1">
    <location>
        <begin position="358"/>
        <end position="377"/>
    </location>
</feature>
<feature type="transmembrane region" description="Helical" evidence="1">
    <location>
        <begin position="225"/>
        <end position="242"/>
    </location>
</feature>
<feature type="transmembrane region" description="Helical" evidence="1">
    <location>
        <begin position="321"/>
        <end position="346"/>
    </location>
</feature>
<dbReference type="PANTHER" id="PTHR37422:SF13">
    <property type="entry name" value="LIPOPOLYSACCHARIDE BIOSYNTHESIS PROTEIN PA4999-RELATED"/>
    <property type="match status" value="1"/>
</dbReference>
<dbReference type="RefSeq" id="WP_136433387.1">
    <property type="nucleotide sequence ID" value="NZ_JBHSNS010000001.1"/>
</dbReference>
<feature type="transmembrane region" description="Helical" evidence="1">
    <location>
        <begin position="129"/>
        <end position="150"/>
    </location>
</feature>
<evidence type="ECO:0000313" key="2">
    <source>
        <dbReference type="EMBL" id="MFC5727447.1"/>
    </source>
</evidence>
<feature type="transmembrane region" description="Helical" evidence="1">
    <location>
        <begin position="84"/>
        <end position="101"/>
    </location>
</feature>
<feature type="transmembrane region" description="Helical" evidence="1">
    <location>
        <begin position="12"/>
        <end position="30"/>
    </location>
</feature>
<feature type="transmembrane region" description="Helical" evidence="1">
    <location>
        <begin position="50"/>
        <end position="72"/>
    </location>
</feature>
<name>A0ABW0ZBN0_9ACTN</name>
<dbReference type="InterPro" id="IPR051533">
    <property type="entry name" value="WaaL-like"/>
</dbReference>
<keyword evidence="1" id="KW-0812">Transmembrane</keyword>
<evidence type="ECO:0000256" key="1">
    <source>
        <dbReference type="SAM" id="Phobius"/>
    </source>
</evidence>
<organism evidence="2 3">
    <name type="scientific">Nocardioides vastitatis</name>
    <dbReference type="NCBI Taxonomy" id="2568655"/>
    <lineage>
        <taxon>Bacteria</taxon>
        <taxon>Bacillati</taxon>
        <taxon>Actinomycetota</taxon>
        <taxon>Actinomycetes</taxon>
        <taxon>Propionibacteriales</taxon>
        <taxon>Nocardioidaceae</taxon>
        <taxon>Nocardioides</taxon>
    </lineage>
</organism>
<keyword evidence="1" id="KW-0472">Membrane</keyword>
<feature type="transmembrane region" description="Helical" evidence="1">
    <location>
        <begin position="249"/>
        <end position="268"/>
    </location>
</feature>
<keyword evidence="3" id="KW-1185">Reference proteome</keyword>
<keyword evidence="2" id="KW-0436">Ligase</keyword>
<feature type="transmembrane region" description="Helical" evidence="1">
    <location>
        <begin position="186"/>
        <end position="205"/>
    </location>
</feature>
<proteinExistence type="predicted"/>
<dbReference type="Proteomes" id="UP001596072">
    <property type="component" value="Unassembled WGS sequence"/>
</dbReference>
<reference evidence="3" key="1">
    <citation type="journal article" date="2019" name="Int. J. Syst. Evol. Microbiol.">
        <title>The Global Catalogue of Microorganisms (GCM) 10K type strain sequencing project: providing services to taxonomists for standard genome sequencing and annotation.</title>
        <authorList>
            <consortium name="The Broad Institute Genomics Platform"/>
            <consortium name="The Broad Institute Genome Sequencing Center for Infectious Disease"/>
            <person name="Wu L."/>
            <person name="Ma J."/>
        </authorList>
    </citation>
    <scope>NUCLEOTIDE SEQUENCE [LARGE SCALE GENOMIC DNA]</scope>
    <source>
        <strain evidence="3">YIM 94188</strain>
    </source>
</reference>
<comment type="caution">
    <text evidence="2">The sequence shown here is derived from an EMBL/GenBank/DDBJ whole genome shotgun (WGS) entry which is preliminary data.</text>
</comment>
<dbReference type="PANTHER" id="PTHR37422">
    <property type="entry name" value="TEICHURONIC ACID BIOSYNTHESIS PROTEIN TUAE"/>
    <property type="match status" value="1"/>
</dbReference>
<gene>
    <name evidence="2" type="ORF">ACFPQB_00860</name>
</gene>